<feature type="region of interest" description="Disordered" evidence="1">
    <location>
        <begin position="1"/>
        <end position="60"/>
    </location>
</feature>
<gene>
    <name evidence="2" type="ORF">CONCODRAFT_80880</name>
</gene>
<reference evidence="2 3" key="1">
    <citation type="journal article" date="2015" name="Genome Biol. Evol.">
        <title>Phylogenomic analyses indicate that early fungi evolved digesting cell walls of algal ancestors of land plants.</title>
        <authorList>
            <person name="Chang Y."/>
            <person name="Wang S."/>
            <person name="Sekimoto S."/>
            <person name="Aerts A.L."/>
            <person name="Choi C."/>
            <person name="Clum A."/>
            <person name="LaButti K.M."/>
            <person name="Lindquist E.A."/>
            <person name="Yee Ngan C."/>
            <person name="Ohm R.A."/>
            <person name="Salamov A.A."/>
            <person name="Grigoriev I.V."/>
            <person name="Spatafora J.W."/>
            <person name="Berbee M.L."/>
        </authorList>
    </citation>
    <scope>NUCLEOTIDE SEQUENCE [LARGE SCALE GENOMIC DNA]</scope>
    <source>
        <strain evidence="2 3">NRRL 28638</strain>
    </source>
</reference>
<dbReference type="EMBL" id="KQ965025">
    <property type="protein sequence ID" value="KXN65000.1"/>
    <property type="molecule type" value="Genomic_DNA"/>
</dbReference>
<protein>
    <submittedName>
        <fullName evidence="2">Uncharacterized protein</fullName>
    </submittedName>
</protein>
<dbReference type="Proteomes" id="UP000070444">
    <property type="component" value="Unassembled WGS sequence"/>
</dbReference>
<dbReference type="AlphaFoldDB" id="A0A137NQP8"/>
<evidence type="ECO:0000313" key="3">
    <source>
        <dbReference type="Proteomes" id="UP000070444"/>
    </source>
</evidence>
<evidence type="ECO:0000313" key="2">
    <source>
        <dbReference type="EMBL" id="KXN65000.1"/>
    </source>
</evidence>
<feature type="compositionally biased region" description="Basic residues" evidence="1">
    <location>
        <begin position="34"/>
        <end position="49"/>
    </location>
</feature>
<keyword evidence="3" id="KW-1185">Reference proteome</keyword>
<feature type="compositionally biased region" description="Basic and acidic residues" evidence="1">
    <location>
        <begin position="50"/>
        <end position="60"/>
    </location>
</feature>
<name>A0A137NQP8_CONC2</name>
<sequence length="89" mass="10334">MTANNTSSNSNNNLNNNNSFNNKPNTVTYTKYNKTIHSHHHNHNHHHHAIDKPPHNSISNDDKLIYLSKPKLKKLLIEKKLKDWSFGLI</sequence>
<organism evidence="2 3">
    <name type="scientific">Conidiobolus coronatus (strain ATCC 28846 / CBS 209.66 / NRRL 28638)</name>
    <name type="common">Delacroixia coronata</name>
    <dbReference type="NCBI Taxonomy" id="796925"/>
    <lineage>
        <taxon>Eukaryota</taxon>
        <taxon>Fungi</taxon>
        <taxon>Fungi incertae sedis</taxon>
        <taxon>Zoopagomycota</taxon>
        <taxon>Entomophthoromycotina</taxon>
        <taxon>Entomophthoromycetes</taxon>
        <taxon>Entomophthorales</taxon>
        <taxon>Ancylistaceae</taxon>
        <taxon>Conidiobolus</taxon>
    </lineage>
</organism>
<proteinExistence type="predicted"/>
<evidence type="ECO:0000256" key="1">
    <source>
        <dbReference type="SAM" id="MobiDB-lite"/>
    </source>
</evidence>
<accession>A0A137NQP8</accession>
<feature type="compositionally biased region" description="Low complexity" evidence="1">
    <location>
        <begin position="1"/>
        <end position="25"/>
    </location>
</feature>